<dbReference type="Gene3D" id="3.40.50.1110">
    <property type="entry name" value="SGNH hydrolase"/>
    <property type="match status" value="1"/>
</dbReference>
<gene>
    <name evidence="2" type="ORF">COR50_19865</name>
</gene>
<keyword evidence="3" id="KW-1185">Reference proteome</keyword>
<name>A0A291QZ78_9BACT</name>
<evidence type="ECO:0000313" key="2">
    <source>
        <dbReference type="EMBL" id="ATL49247.1"/>
    </source>
</evidence>
<dbReference type="PANTHER" id="PTHR30383:SF5">
    <property type="entry name" value="SGNH HYDROLASE-TYPE ESTERASE DOMAIN-CONTAINING PROTEIN"/>
    <property type="match status" value="1"/>
</dbReference>
<organism evidence="2 3">
    <name type="scientific">Chitinophaga caeni</name>
    <dbReference type="NCBI Taxonomy" id="2029983"/>
    <lineage>
        <taxon>Bacteria</taxon>
        <taxon>Pseudomonadati</taxon>
        <taxon>Bacteroidota</taxon>
        <taxon>Chitinophagia</taxon>
        <taxon>Chitinophagales</taxon>
        <taxon>Chitinophagaceae</taxon>
        <taxon>Chitinophaga</taxon>
    </lineage>
</organism>
<dbReference type="EMBL" id="CP023777">
    <property type="protein sequence ID" value="ATL49247.1"/>
    <property type="molecule type" value="Genomic_DNA"/>
</dbReference>
<dbReference type="InterPro" id="IPR051532">
    <property type="entry name" value="Ester_Hydrolysis_Enzymes"/>
</dbReference>
<dbReference type="RefSeq" id="WP_098195615.1">
    <property type="nucleotide sequence ID" value="NZ_CP023777.1"/>
</dbReference>
<evidence type="ECO:0000313" key="3">
    <source>
        <dbReference type="Proteomes" id="UP000220133"/>
    </source>
</evidence>
<protein>
    <submittedName>
        <fullName evidence="2">GDSL family lipase</fullName>
    </submittedName>
</protein>
<dbReference type="InterPro" id="IPR036514">
    <property type="entry name" value="SGNH_hydro_sf"/>
</dbReference>
<feature type="domain" description="SGNH hydrolase-type esterase" evidence="1">
    <location>
        <begin position="55"/>
        <end position="206"/>
    </location>
</feature>
<dbReference type="Proteomes" id="UP000220133">
    <property type="component" value="Chromosome"/>
</dbReference>
<dbReference type="Pfam" id="PF13472">
    <property type="entry name" value="Lipase_GDSL_2"/>
    <property type="match status" value="1"/>
</dbReference>
<dbReference type="GO" id="GO:0004622">
    <property type="term" value="F:phosphatidylcholine lysophospholipase activity"/>
    <property type="evidence" value="ECO:0007669"/>
    <property type="project" value="TreeGrafter"/>
</dbReference>
<sequence>MKRTLFIILQLLFVCYGFAQEKHRFEADVKTIKKYDKIYKPVDNPILFVGSSSIRKWNDLQRVFGSYNVINRGIGGAVIDDIIYFSDDLIFDYAPRQIVLYVGENDLPKEDESPELILKKTVDLINLVRKKIPGVPIVYIAMKPSPVRDQYMDKCKKANELIKKYIKALDNASFVDVYSPMVKNGKSRPELFVKDMLHMNADGYKIWTKAVKKKLIKR</sequence>
<dbReference type="PANTHER" id="PTHR30383">
    <property type="entry name" value="THIOESTERASE 1/PROTEASE 1/LYSOPHOSPHOLIPASE L1"/>
    <property type="match status" value="1"/>
</dbReference>
<dbReference type="InterPro" id="IPR013830">
    <property type="entry name" value="SGNH_hydro"/>
</dbReference>
<evidence type="ECO:0000259" key="1">
    <source>
        <dbReference type="Pfam" id="PF13472"/>
    </source>
</evidence>
<dbReference type="KEGG" id="cbae:COR50_19865"/>
<proteinExistence type="predicted"/>
<accession>A0A291QZ78</accession>
<dbReference type="OrthoDB" id="9790057at2"/>
<reference evidence="2 3" key="1">
    <citation type="submission" date="2017-10" db="EMBL/GenBank/DDBJ databases">
        <title>Paenichitinophaga pekingensis gen. nov., sp. nov., isolated from activated sludge.</title>
        <authorList>
            <person name="Jin D."/>
            <person name="Kong X."/>
            <person name="Deng Y."/>
            <person name="Bai Z."/>
        </authorList>
    </citation>
    <scope>NUCLEOTIDE SEQUENCE [LARGE SCALE GENOMIC DNA]</scope>
    <source>
        <strain evidence="2 3">13</strain>
    </source>
</reference>
<dbReference type="AlphaFoldDB" id="A0A291QZ78"/>
<dbReference type="SUPFAM" id="SSF52266">
    <property type="entry name" value="SGNH hydrolase"/>
    <property type="match status" value="1"/>
</dbReference>